<dbReference type="PANTHER" id="PTHR31118:SF32">
    <property type="entry name" value="KYNURENINE FORMAMIDASE"/>
    <property type="match status" value="1"/>
</dbReference>
<protein>
    <submittedName>
        <fullName evidence="2">Cyclase family protein</fullName>
    </submittedName>
</protein>
<organism evidence="2 3">
    <name type="scientific">Microbacterium aurantiacum</name>
    <dbReference type="NCBI Taxonomy" id="162393"/>
    <lineage>
        <taxon>Bacteria</taxon>
        <taxon>Bacillati</taxon>
        <taxon>Actinomycetota</taxon>
        <taxon>Actinomycetes</taxon>
        <taxon>Micrococcales</taxon>
        <taxon>Microbacteriaceae</taxon>
        <taxon>Microbacterium</taxon>
    </lineage>
</organism>
<proteinExistence type="predicted"/>
<sequence length="231" mass="24524">MPSRRRRNRSRSRARDGRRSVRDLSHPVRAGMTVYPGDPAVSSEEALTLSRDGVAVTSWHLGSHAGTHVDAPAHTVAGGRTMAEVALDELVGDAVVLRAPGLRAGQRYGLAELEAAGPLPADVPPIVIIDTGWAAHFAEDAAVRHPFLDPDAARELRARGMRVLAVDTLSPDPTEPATETFPVHEVVLGADGLIVENVCGLEGLPARLRVGFFPLRIDGDGAPVRAVAFLP</sequence>
<name>A0AAJ2HHG2_9MICO</name>
<dbReference type="PANTHER" id="PTHR31118">
    <property type="entry name" value="CYCLASE-LIKE PROTEIN 2"/>
    <property type="match status" value="1"/>
</dbReference>
<evidence type="ECO:0000256" key="1">
    <source>
        <dbReference type="SAM" id="MobiDB-lite"/>
    </source>
</evidence>
<feature type="region of interest" description="Disordered" evidence="1">
    <location>
        <begin position="1"/>
        <end position="29"/>
    </location>
</feature>
<dbReference type="Proteomes" id="UP001183582">
    <property type="component" value="Unassembled WGS sequence"/>
</dbReference>
<dbReference type="Gene3D" id="3.50.30.50">
    <property type="entry name" value="Putative cyclase"/>
    <property type="match status" value="1"/>
</dbReference>
<dbReference type="GO" id="GO:0019441">
    <property type="term" value="P:L-tryptophan catabolic process to kynurenine"/>
    <property type="evidence" value="ECO:0007669"/>
    <property type="project" value="InterPro"/>
</dbReference>
<dbReference type="Pfam" id="PF04199">
    <property type="entry name" value="Cyclase"/>
    <property type="match status" value="1"/>
</dbReference>
<dbReference type="InterPro" id="IPR037175">
    <property type="entry name" value="KFase_sf"/>
</dbReference>
<comment type="caution">
    <text evidence="2">The sequence shown here is derived from an EMBL/GenBank/DDBJ whole genome shotgun (WGS) entry which is preliminary data.</text>
</comment>
<dbReference type="InterPro" id="IPR007325">
    <property type="entry name" value="KFase/CYL"/>
</dbReference>
<reference evidence="2 3" key="1">
    <citation type="submission" date="2021-06" db="EMBL/GenBank/DDBJ databases">
        <title>Genome-based taxonomic framework of Microbacterium strains isolated from marine environment, the description of four new species and reclassification of four preexisting species.</title>
        <authorList>
            <person name="Lee S.D."/>
            <person name="Kim S.-M."/>
            <person name="Byeon Y.-S."/>
            <person name="Yang H.L."/>
            <person name="Kim I.S."/>
        </authorList>
    </citation>
    <scope>NUCLEOTIDE SEQUENCE [LARGE SCALE GENOMIC DNA]</scope>
    <source>
        <strain evidence="2 3">KACC 20514</strain>
    </source>
</reference>
<dbReference type="AlphaFoldDB" id="A0AAJ2HHG2"/>
<dbReference type="EMBL" id="JAHWXH010000001">
    <property type="protein sequence ID" value="MDS0244158.1"/>
    <property type="molecule type" value="Genomic_DNA"/>
</dbReference>
<accession>A0AAJ2HHG2</accession>
<gene>
    <name evidence="2" type="ORF">KZC50_00870</name>
</gene>
<evidence type="ECO:0000313" key="3">
    <source>
        <dbReference type="Proteomes" id="UP001183582"/>
    </source>
</evidence>
<feature type="compositionally biased region" description="Basic residues" evidence="1">
    <location>
        <begin position="1"/>
        <end position="12"/>
    </location>
</feature>
<evidence type="ECO:0000313" key="2">
    <source>
        <dbReference type="EMBL" id="MDS0244158.1"/>
    </source>
</evidence>
<dbReference type="GO" id="GO:0004061">
    <property type="term" value="F:arylformamidase activity"/>
    <property type="evidence" value="ECO:0007669"/>
    <property type="project" value="InterPro"/>
</dbReference>
<dbReference type="SUPFAM" id="SSF102198">
    <property type="entry name" value="Putative cyclase"/>
    <property type="match status" value="1"/>
</dbReference>
<feature type="compositionally biased region" description="Basic and acidic residues" evidence="1">
    <location>
        <begin position="13"/>
        <end position="26"/>
    </location>
</feature>